<evidence type="ECO:0000256" key="1">
    <source>
        <dbReference type="ARBA" id="ARBA00004173"/>
    </source>
</evidence>
<dbReference type="AlphaFoldDB" id="G7LHM7"/>
<keyword evidence="5" id="KW-0411">Iron-sulfur</keyword>
<dbReference type="GO" id="GO:0005739">
    <property type="term" value="C:mitochondrion"/>
    <property type="evidence" value="ECO:0007669"/>
    <property type="project" value="UniProtKB-SubCell"/>
</dbReference>
<organism evidence="8 11">
    <name type="scientific">Medicago truncatula</name>
    <name type="common">Barrel medic</name>
    <name type="synonym">Medicago tribuloides</name>
    <dbReference type="NCBI Taxonomy" id="3880"/>
    <lineage>
        <taxon>Eukaryota</taxon>
        <taxon>Viridiplantae</taxon>
        <taxon>Streptophyta</taxon>
        <taxon>Embryophyta</taxon>
        <taxon>Tracheophyta</taxon>
        <taxon>Spermatophyta</taxon>
        <taxon>Magnoliopsida</taxon>
        <taxon>eudicotyledons</taxon>
        <taxon>Gunneridae</taxon>
        <taxon>Pentapetalae</taxon>
        <taxon>rosids</taxon>
        <taxon>fabids</taxon>
        <taxon>Fabales</taxon>
        <taxon>Fabaceae</taxon>
        <taxon>Papilionoideae</taxon>
        <taxon>50 kb inversion clade</taxon>
        <taxon>NPAAA clade</taxon>
        <taxon>Hologalegina</taxon>
        <taxon>IRL clade</taxon>
        <taxon>Trifolieae</taxon>
        <taxon>Medicago</taxon>
    </lineage>
</organism>
<protein>
    <submittedName>
        <fullName evidence="9">Putative ribosomal protein Rsm22, bacterial-type</fullName>
    </submittedName>
    <submittedName>
        <fullName evidence="8">Ribosomal methyltransferase</fullName>
    </submittedName>
</protein>
<keyword evidence="3" id="KW-0809">Transit peptide</keyword>
<reference evidence="8 11" key="2">
    <citation type="journal article" date="2014" name="BMC Genomics">
        <title>An improved genome release (version Mt4.0) for the model legume Medicago truncatula.</title>
        <authorList>
            <person name="Tang H."/>
            <person name="Krishnakumar V."/>
            <person name="Bidwell S."/>
            <person name="Rosen B."/>
            <person name="Chan A."/>
            <person name="Zhou S."/>
            <person name="Gentzbittel L."/>
            <person name="Childs K.L."/>
            <person name="Yandell M."/>
            <person name="Gundlach H."/>
            <person name="Mayer K.F."/>
            <person name="Schwartz D.C."/>
            <person name="Town C.D."/>
        </authorList>
    </citation>
    <scope>GENOME REANNOTATION</scope>
    <source>
        <strain evidence="8">A17</strain>
        <strain evidence="10 11">cv. Jemalong A17</strain>
    </source>
</reference>
<evidence type="ECO:0000313" key="8">
    <source>
        <dbReference type="EMBL" id="AET02452.1"/>
    </source>
</evidence>
<evidence type="ECO:0000256" key="5">
    <source>
        <dbReference type="ARBA" id="ARBA00023014"/>
    </source>
</evidence>
<dbReference type="GO" id="GO:0046872">
    <property type="term" value="F:metal ion binding"/>
    <property type="evidence" value="ECO:0007669"/>
    <property type="project" value="UniProtKB-KW"/>
</dbReference>
<dbReference type="EnsemblPlants" id="AET02452">
    <property type="protein sequence ID" value="AET02452"/>
    <property type="gene ID" value="MTR_8g040720"/>
</dbReference>
<evidence type="ECO:0000256" key="7">
    <source>
        <dbReference type="ARBA" id="ARBA00045681"/>
    </source>
</evidence>
<dbReference type="EMBL" id="CM001224">
    <property type="protein sequence ID" value="AET02452.1"/>
    <property type="molecule type" value="Genomic_DNA"/>
</dbReference>
<dbReference type="GO" id="GO:0032259">
    <property type="term" value="P:methylation"/>
    <property type="evidence" value="ECO:0007669"/>
    <property type="project" value="UniProtKB-KW"/>
</dbReference>
<evidence type="ECO:0000256" key="2">
    <source>
        <dbReference type="ARBA" id="ARBA00022723"/>
    </source>
</evidence>
<dbReference type="Proteomes" id="UP000002051">
    <property type="component" value="Chromosome 8"/>
</dbReference>
<keyword evidence="4" id="KW-0408">Iron</keyword>
<dbReference type="PaxDb" id="3880-AET02452"/>
<keyword evidence="8" id="KW-0489">Methyltransferase</keyword>
<evidence type="ECO:0000313" key="9">
    <source>
        <dbReference type="EMBL" id="RHN40352.1"/>
    </source>
</evidence>
<keyword evidence="6" id="KW-0496">Mitochondrion</keyword>
<reference evidence="8 11" key="1">
    <citation type="journal article" date="2011" name="Nature">
        <title>The Medicago genome provides insight into the evolution of rhizobial symbioses.</title>
        <authorList>
            <person name="Young N.D."/>
            <person name="Debelle F."/>
            <person name="Oldroyd G.E."/>
            <person name="Geurts R."/>
            <person name="Cannon S.B."/>
            <person name="Udvardi M.K."/>
            <person name="Benedito V.A."/>
            <person name="Mayer K.F."/>
            <person name="Gouzy J."/>
            <person name="Schoof H."/>
            <person name="Van de Peer Y."/>
            <person name="Proost S."/>
            <person name="Cook D.R."/>
            <person name="Meyers B.C."/>
            <person name="Spannagl M."/>
            <person name="Cheung F."/>
            <person name="De Mita S."/>
            <person name="Krishnakumar V."/>
            <person name="Gundlach H."/>
            <person name="Zhou S."/>
            <person name="Mudge J."/>
            <person name="Bharti A.K."/>
            <person name="Murray J.D."/>
            <person name="Naoumkina M.A."/>
            <person name="Rosen B."/>
            <person name="Silverstein K.A."/>
            <person name="Tang H."/>
            <person name="Rombauts S."/>
            <person name="Zhao P.X."/>
            <person name="Zhou P."/>
            <person name="Barbe V."/>
            <person name="Bardou P."/>
            <person name="Bechner M."/>
            <person name="Bellec A."/>
            <person name="Berger A."/>
            <person name="Berges H."/>
            <person name="Bidwell S."/>
            <person name="Bisseling T."/>
            <person name="Choisne N."/>
            <person name="Couloux A."/>
            <person name="Denny R."/>
            <person name="Deshpande S."/>
            <person name="Dai X."/>
            <person name="Doyle J.J."/>
            <person name="Dudez A.M."/>
            <person name="Farmer A.D."/>
            <person name="Fouteau S."/>
            <person name="Franken C."/>
            <person name="Gibelin C."/>
            <person name="Gish J."/>
            <person name="Goldstein S."/>
            <person name="Gonzalez A.J."/>
            <person name="Green P.J."/>
            <person name="Hallab A."/>
            <person name="Hartog M."/>
            <person name="Hua A."/>
            <person name="Humphray S.J."/>
            <person name="Jeong D.H."/>
            <person name="Jing Y."/>
            <person name="Jocker A."/>
            <person name="Kenton S.M."/>
            <person name="Kim D.J."/>
            <person name="Klee K."/>
            <person name="Lai H."/>
            <person name="Lang C."/>
            <person name="Lin S."/>
            <person name="Macmil S.L."/>
            <person name="Magdelenat G."/>
            <person name="Matthews L."/>
            <person name="McCorrison J."/>
            <person name="Monaghan E.L."/>
            <person name="Mun J.H."/>
            <person name="Najar F.Z."/>
            <person name="Nicholson C."/>
            <person name="Noirot C."/>
            <person name="O'Bleness M."/>
            <person name="Paule C.R."/>
            <person name="Poulain J."/>
            <person name="Prion F."/>
            <person name="Qin B."/>
            <person name="Qu C."/>
            <person name="Retzel E.F."/>
            <person name="Riddle C."/>
            <person name="Sallet E."/>
            <person name="Samain S."/>
            <person name="Samson N."/>
            <person name="Sanders I."/>
            <person name="Saurat O."/>
            <person name="Scarpelli C."/>
            <person name="Schiex T."/>
            <person name="Segurens B."/>
            <person name="Severin A.J."/>
            <person name="Sherrier D.J."/>
            <person name="Shi R."/>
            <person name="Sims S."/>
            <person name="Singer S.R."/>
            <person name="Sinharoy S."/>
            <person name="Sterck L."/>
            <person name="Viollet A."/>
            <person name="Wang B.B."/>
            <person name="Wang K."/>
            <person name="Wang M."/>
            <person name="Wang X."/>
            <person name="Warfsmann J."/>
            <person name="Weissenbach J."/>
            <person name="White D.D."/>
            <person name="White J.D."/>
            <person name="Wiley G.B."/>
            <person name="Wincker P."/>
            <person name="Xing Y."/>
            <person name="Yang L."/>
            <person name="Yao Z."/>
            <person name="Ying F."/>
            <person name="Zhai J."/>
            <person name="Zhou L."/>
            <person name="Zuber A."/>
            <person name="Denarie J."/>
            <person name="Dixon R.A."/>
            <person name="May G.D."/>
            <person name="Schwartz D.C."/>
            <person name="Rogers J."/>
            <person name="Quetier F."/>
            <person name="Town C.D."/>
            <person name="Roe B.A."/>
        </authorList>
    </citation>
    <scope>NUCLEOTIDE SEQUENCE [LARGE SCALE GENOMIC DNA]</scope>
    <source>
        <strain evidence="8">A17</strain>
        <strain evidence="10 11">cv. Jemalong A17</strain>
    </source>
</reference>
<comment type="function">
    <text evidence="7">Mitochondrial ribosome (mitoribosome) assembly factor. Binds at the interface of the head and body domains of the mitochondrial small ribosomal subunit (mt-SSU), occluding the mRNA channel and preventing compaction of the head domain towards the body. Probable inactive methyltransferase: retains the characteristic folding and ability to bind S-adenosyl-L-methionine, but it probably lost its methyltransferase activity.</text>
</comment>
<dbReference type="GO" id="GO:0051536">
    <property type="term" value="F:iron-sulfur cluster binding"/>
    <property type="evidence" value="ECO:0007669"/>
    <property type="project" value="UniProtKB-KW"/>
</dbReference>
<evidence type="ECO:0000256" key="6">
    <source>
        <dbReference type="ARBA" id="ARBA00023128"/>
    </source>
</evidence>
<keyword evidence="8" id="KW-0808">Transferase</keyword>
<dbReference type="HOGENOM" id="CLU_3112642_0_0_1"/>
<dbReference type="GO" id="GO:0005840">
    <property type="term" value="C:ribosome"/>
    <property type="evidence" value="ECO:0007669"/>
    <property type="project" value="UniProtKB-KW"/>
</dbReference>
<dbReference type="GO" id="GO:0008168">
    <property type="term" value="F:methyltransferase activity"/>
    <property type="evidence" value="ECO:0007669"/>
    <property type="project" value="UniProtKB-KW"/>
</dbReference>
<dbReference type="Proteomes" id="UP000265566">
    <property type="component" value="Chromosome 8"/>
</dbReference>
<accession>G7LHM7</accession>
<reference evidence="10" key="3">
    <citation type="submission" date="2015-04" db="UniProtKB">
        <authorList>
            <consortium name="EnsemblPlants"/>
        </authorList>
    </citation>
    <scope>IDENTIFICATION</scope>
    <source>
        <strain evidence="10">cv. Jemalong A17</strain>
    </source>
</reference>
<keyword evidence="11" id="KW-1185">Reference proteome</keyword>
<sequence>MPIRRGKQVTMNVCRSIKRDVSKGEFARMVITKSKNPALHRQAQKAIWGDLWPC</sequence>
<dbReference type="STRING" id="3880.G7LHM7"/>
<dbReference type="GO" id="GO:0006412">
    <property type="term" value="P:translation"/>
    <property type="evidence" value="ECO:0007669"/>
    <property type="project" value="InterPro"/>
</dbReference>
<keyword evidence="9" id="KW-0689">Ribosomal protein</keyword>
<name>G7LHM7_MEDTR</name>
<dbReference type="InterPro" id="IPR015324">
    <property type="entry name" value="Ribosomal_Rsm22-like"/>
</dbReference>
<evidence type="ECO:0000256" key="4">
    <source>
        <dbReference type="ARBA" id="ARBA00023004"/>
    </source>
</evidence>
<evidence type="ECO:0000256" key="3">
    <source>
        <dbReference type="ARBA" id="ARBA00022946"/>
    </source>
</evidence>
<dbReference type="EMBL" id="PSQE01000008">
    <property type="protein sequence ID" value="RHN40352.1"/>
    <property type="molecule type" value="Genomic_DNA"/>
</dbReference>
<dbReference type="eggNOG" id="KOG2539">
    <property type="taxonomic scope" value="Eukaryota"/>
</dbReference>
<proteinExistence type="predicted"/>
<dbReference type="Gramene" id="rna46499">
    <property type="protein sequence ID" value="RHN40352.1"/>
    <property type="gene ID" value="gene46499"/>
</dbReference>
<reference evidence="9" key="4">
    <citation type="journal article" date="2018" name="Nat. Plants">
        <title>Whole-genome landscape of Medicago truncatula symbiotic genes.</title>
        <authorList>
            <person name="Pecrix Y."/>
            <person name="Gamas P."/>
            <person name="Carrere S."/>
        </authorList>
    </citation>
    <scope>NUCLEOTIDE SEQUENCE</scope>
    <source>
        <tissue evidence="9">Leaves</tissue>
    </source>
</reference>
<dbReference type="Pfam" id="PF09243">
    <property type="entry name" value="Rsm22"/>
    <property type="match status" value="1"/>
</dbReference>
<keyword evidence="2" id="KW-0479">Metal-binding</keyword>
<comment type="subcellular location">
    <subcellularLocation>
        <location evidence="1">Mitochondrion</location>
    </subcellularLocation>
</comment>
<evidence type="ECO:0000313" key="10">
    <source>
        <dbReference type="EnsemblPlants" id="AET02452"/>
    </source>
</evidence>
<gene>
    <name evidence="8" type="ordered locus">MTR_8g040720</name>
    <name evidence="9" type="ORF">MtrunA17_Chr8g0353851</name>
</gene>
<evidence type="ECO:0000313" key="11">
    <source>
        <dbReference type="Proteomes" id="UP000002051"/>
    </source>
</evidence>
<keyword evidence="9" id="KW-0687">Ribonucleoprotein</keyword>